<evidence type="ECO:0000313" key="3">
    <source>
        <dbReference type="EMBL" id="KAK6752022.1"/>
    </source>
</evidence>
<reference evidence="3 4" key="1">
    <citation type="submission" date="2023-08" db="EMBL/GenBank/DDBJ databases">
        <title>A Necator americanus chromosomal reference genome.</title>
        <authorList>
            <person name="Ilik V."/>
            <person name="Petrzelkova K.J."/>
            <person name="Pardy F."/>
            <person name="Fuh T."/>
            <person name="Niatou-Singa F.S."/>
            <person name="Gouil Q."/>
            <person name="Baker L."/>
            <person name="Ritchie M.E."/>
            <person name="Jex A.R."/>
            <person name="Gazzola D."/>
            <person name="Li H."/>
            <person name="Toshio Fujiwara R."/>
            <person name="Zhan B."/>
            <person name="Aroian R.V."/>
            <person name="Pafco B."/>
            <person name="Schwarz E.M."/>
        </authorList>
    </citation>
    <scope>NUCLEOTIDE SEQUENCE [LARGE SCALE GENOMIC DNA]</scope>
    <source>
        <strain evidence="3 4">Aroian</strain>
        <tissue evidence="3">Whole animal</tissue>
    </source>
</reference>
<dbReference type="InterPro" id="IPR010285">
    <property type="entry name" value="DNA_helicase_pif1-like_DEAD"/>
</dbReference>
<dbReference type="EC" id="5.6.2.3" evidence="1"/>
<accession>A0ABR1DNL9</accession>
<keyword evidence="1" id="KW-0347">Helicase</keyword>
<feature type="domain" description="DNA helicase Pif1-like DEAD-box helicase" evidence="2">
    <location>
        <begin position="7"/>
        <end position="108"/>
    </location>
</feature>
<keyword evidence="1" id="KW-0067">ATP-binding</keyword>
<organism evidence="3 4">
    <name type="scientific">Necator americanus</name>
    <name type="common">Human hookworm</name>
    <dbReference type="NCBI Taxonomy" id="51031"/>
    <lineage>
        <taxon>Eukaryota</taxon>
        <taxon>Metazoa</taxon>
        <taxon>Ecdysozoa</taxon>
        <taxon>Nematoda</taxon>
        <taxon>Chromadorea</taxon>
        <taxon>Rhabditida</taxon>
        <taxon>Rhabditina</taxon>
        <taxon>Rhabditomorpha</taxon>
        <taxon>Strongyloidea</taxon>
        <taxon>Ancylostomatidae</taxon>
        <taxon>Bunostominae</taxon>
        <taxon>Necator</taxon>
    </lineage>
</organism>
<comment type="similarity">
    <text evidence="1">Belongs to the helicase family.</text>
</comment>
<dbReference type="InterPro" id="IPR027417">
    <property type="entry name" value="P-loop_NTPase"/>
</dbReference>
<gene>
    <name evidence="3" type="primary">Necator_chrIV.g16739</name>
    <name evidence="3" type="ORF">RB195_003442</name>
</gene>
<dbReference type="Gene3D" id="3.40.50.300">
    <property type="entry name" value="P-loop containing nucleotide triphosphate hydrolases"/>
    <property type="match status" value="1"/>
</dbReference>
<comment type="catalytic activity">
    <reaction evidence="1">
        <text>ATP + H2O = ADP + phosphate + H(+)</text>
        <dbReference type="Rhea" id="RHEA:13065"/>
        <dbReference type="ChEBI" id="CHEBI:15377"/>
        <dbReference type="ChEBI" id="CHEBI:15378"/>
        <dbReference type="ChEBI" id="CHEBI:30616"/>
        <dbReference type="ChEBI" id="CHEBI:43474"/>
        <dbReference type="ChEBI" id="CHEBI:456216"/>
        <dbReference type="EC" id="5.6.2.3"/>
    </reaction>
</comment>
<dbReference type="EMBL" id="JAVFWL010000004">
    <property type="protein sequence ID" value="KAK6752022.1"/>
    <property type="molecule type" value="Genomic_DNA"/>
</dbReference>
<keyword evidence="4" id="KW-1185">Reference proteome</keyword>
<comment type="caution">
    <text evidence="3">The sequence shown here is derived from an EMBL/GenBank/DDBJ whole genome shotgun (WGS) entry which is preliminary data.</text>
</comment>
<keyword evidence="1" id="KW-0227">DNA damage</keyword>
<evidence type="ECO:0000256" key="1">
    <source>
        <dbReference type="RuleBase" id="RU363044"/>
    </source>
</evidence>
<protein>
    <recommendedName>
        <fullName evidence="1">ATP-dependent DNA helicase</fullName>
        <ecNumber evidence="1">5.6.2.3</ecNumber>
    </recommendedName>
</protein>
<dbReference type="PANTHER" id="PTHR10492">
    <property type="match status" value="1"/>
</dbReference>
<evidence type="ECO:0000313" key="4">
    <source>
        <dbReference type="Proteomes" id="UP001303046"/>
    </source>
</evidence>
<evidence type="ECO:0000259" key="2">
    <source>
        <dbReference type="Pfam" id="PF05970"/>
    </source>
</evidence>
<dbReference type="Pfam" id="PF05970">
    <property type="entry name" value="PIF1"/>
    <property type="match status" value="1"/>
</dbReference>
<keyword evidence="1" id="KW-0234">DNA repair</keyword>
<keyword evidence="1" id="KW-0233">DNA recombination</keyword>
<keyword evidence="1" id="KW-0547">Nucleotide-binding</keyword>
<sequence length="109" mass="12364">MMNGNRIAAMKRQQKEARRLMATGVIVWDEISVVPKCAQEAVESLPREIVQNYRSFGGKLFIIGGDFRQVLQIGEHAQHDDFVSLCVCVTNSVLWSLFDICRLHVNMKA</sequence>
<dbReference type="Proteomes" id="UP001303046">
    <property type="component" value="Unassembled WGS sequence"/>
</dbReference>
<name>A0ABR1DNL9_NECAM</name>
<comment type="cofactor">
    <cofactor evidence="1">
        <name>Mg(2+)</name>
        <dbReference type="ChEBI" id="CHEBI:18420"/>
    </cofactor>
</comment>
<keyword evidence="1" id="KW-0378">Hydrolase</keyword>
<proteinExistence type="inferred from homology"/>